<reference evidence="1 2" key="1">
    <citation type="submission" date="2018-08" db="EMBL/GenBank/DDBJ databases">
        <title>Muricauda nanhaiensis sp. nov., isolated from seawater of the South China Sea.</title>
        <authorList>
            <person name="Dang Y."/>
        </authorList>
    </citation>
    <scope>NUCLEOTIDE SEQUENCE [LARGE SCALE GENOMIC DNA]</scope>
    <source>
        <strain evidence="1 2">SM1704</strain>
    </source>
</reference>
<dbReference type="Proteomes" id="UP000261828">
    <property type="component" value="Unassembled WGS sequence"/>
</dbReference>
<evidence type="ECO:0000313" key="1">
    <source>
        <dbReference type="EMBL" id="RDY57557.1"/>
    </source>
</evidence>
<name>A0A371JKR8_9FLAO</name>
<sequence length="129" mass="15621">MKQIRRYWVPFLVLLWCLFHITLVKTSELNPWKMGGYGMYSDYHTEDYFVWLVFKKNKRLLANHTELFQNDPNFKNLVYQCRTFPSDSNLKELADDFKKKSGKKVNIEVWRLDFISDSLKLKRVLVNDY</sequence>
<dbReference type="AlphaFoldDB" id="A0A371JKR8"/>
<dbReference type="OrthoDB" id="1447920at2"/>
<keyword evidence="2" id="KW-1185">Reference proteome</keyword>
<gene>
    <name evidence="1" type="ORF">DX873_18660</name>
</gene>
<dbReference type="EMBL" id="QTJX01000011">
    <property type="protein sequence ID" value="RDY57557.1"/>
    <property type="molecule type" value="Genomic_DNA"/>
</dbReference>
<protein>
    <submittedName>
        <fullName evidence="1">Uncharacterized protein</fullName>
    </submittedName>
</protein>
<comment type="caution">
    <text evidence="1">The sequence shown here is derived from an EMBL/GenBank/DDBJ whole genome shotgun (WGS) entry which is preliminary data.</text>
</comment>
<accession>A0A371JKR8</accession>
<evidence type="ECO:0000313" key="2">
    <source>
        <dbReference type="Proteomes" id="UP000261828"/>
    </source>
</evidence>
<proteinExistence type="predicted"/>
<organism evidence="1 2">
    <name type="scientific">Flagellimonas nanhaiensis</name>
    <dbReference type="NCBI Taxonomy" id="2292706"/>
    <lineage>
        <taxon>Bacteria</taxon>
        <taxon>Pseudomonadati</taxon>
        <taxon>Bacteroidota</taxon>
        <taxon>Flavobacteriia</taxon>
        <taxon>Flavobacteriales</taxon>
        <taxon>Flavobacteriaceae</taxon>
        <taxon>Flagellimonas</taxon>
    </lineage>
</organism>
<dbReference type="RefSeq" id="WP_116186015.1">
    <property type="nucleotide sequence ID" value="NZ_QTJX01000011.1"/>
</dbReference>